<sequence>MCINITVAETVSDDVFARIEALTHALRKTDTNFMGLAITVAWGKVRSGTISVADAEDPIREALLRLLIEDALATSNHRPCTALG</sequence>
<dbReference type="OrthoDB" id="9792935at2"/>
<accession>C5SZV0</accession>
<protein>
    <submittedName>
        <fullName evidence="1">Uncharacterized protein</fullName>
    </submittedName>
</protein>
<organism evidence="1 2">
    <name type="scientific">Acidovorax delafieldii 2AN</name>
    <dbReference type="NCBI Taxonomy" id="573060"/>
    <lineage>
        <taxon>Bacteria</taxon>
        <taxon>Pseudomonadati</taxon>
        <taxon>Pseudomonadota</taxon>
        <taxon>Betaproteobacteria</taxon>
        <taxon>Burkholderiales</taxon>
        <taxon>Comamonadaceae</taxon>
        <taxon>Acidovorax</taxon>
    </lineage>
</organism>
<comment type="caution">
    <text evidence="1">The sequence shown here is derived from an EMBL/GenBank/DDBJ whole genome shotgun (WGS) entry which is preliminary data.</text>
</comment>
<proteinExistence type="predicted"/>
<dbReference type="RefSeq" id="WP_005792817.1">
    <property type="nucleotide sequence ID" value="NZ_ACQT01000002.1"/>
</dbReference>
<keyword evidence="2" id="KW-1185">Reference proteome</keyword>
<name>C5SZV0_ACIDE</name>
<evidence type="ECO:0000313" key="1">
    <source>
        <dbReference type="EMBL" id="EER62266.1"/>
    </source>
</evidence>
<gene>
    <name evidence="1" type="ORF">AcdelDRAFT_0180</name>
</gene>
<dbReference type="EMBL" id="ACQT01000002">
    <property type="protein sequence ID" value="EER62266.1"/>
    <property type="molecule type" value="Genomic_DNA"/>
</dbReference>
<dbReference type="PATRIC" id="fig|573060.9.peg.5070"/>
<evidence type="ECO:0000313" key="2">
    <source>
        <dbReference type="Proteomes" id="UP000003856"/>
    </source>
</evidence>
<dbReference type="AlphaFoldDB" id="C5SZV0"/>
<reference evidence="1 2" key="1">
    <citation type="submission" date="2009-05" db="EMBL/GenBank/DDBJ databases">
        <title>The draft genome of Acidovorax delafieldii 2AN.</title>
        <authorList>
            <consortium name="US DOE Joint Genome Institute (JGI-PGF)"/>
            <person name="Lucas S."/>
            <person name="Copeland A."/>
            <person name="Lapidus A."/>
            <person name="Glavina del Rio T."/>
            <person name="Tice H."/>
            <person name="Bruce D."/>
            <person name="Goodwin L."/>
            <person name="Pitluck S."/>
            <person name="Larimer F."/>
            <person name="Land M.L."/>
            <person name="Hauser L."/>
            <person name="Shelobolina E.S."/>
            <person name="Picardal F."/>
            <person name="Roden E."/>
            <person name="Emerson D."/>
        </authorList>
    </citation>
    <scope>NUCLEOTIDE SEQUENCE [LARGE SCALE GENOMIC DNA]</scope>
    <source>
        <strain evidence="1 2">2AN</strain>
    </source>
</reference>
<dbReference type="Proteomes" id="UP000003856">
    <property type="component" value="Unassembled WGS sequence"/>
</dbReference>